<dbReference type="Pfam" id="PF00196">
    <property type="entry name" value="GerE"/>
    <property type="match status" value="1"/>
</dbReference>
<dbReference type="GO" id="GO:0006355">
    <property type="term" value="P:regulation of DNA-templated transcription"/>
    <property type="evidence" value="ECO:0007669"/>
    <property type="project" value="InterPro"/>
</dbReference>
<dbReference type="InterPro" id="IPR016032">
    <property type="entry name" value="Sig_transdc_resp-reg_C-effctor"/>
</dbReference>
<dbReference type="PRINTS" id="PR00038">
    <property type="entry name" value="HTHLUXR"/>
</dbReference>
<dbReference type="EMBL" id="CP035503">
    <property type="protein sequence ID" value="QDL38066.1"/>
    <property type="molecule type" value="Genomic_DNA"/>
</dbReference>
<organism evidence="5 6">
    <name type="scientific">Rhodoferax sediminis</name>
    <dbReference type="NCBI Taxonomy" id="2509614"/>
    <lineage>
        <taxon>Bacteria</taxon>
        <taxon>Pseudomonadati</taxon>
        <taxon>Pseudomonadota</taxon>
        <taxon>Betaproteobacteria</taxon>
        <taxon>Burkholderiales</taxon>
        <taxon>Comamonadaceae</taxon>
        <taxon>Rhodoferax</taxon>
    </lineage>
</organism>
<dbReference type="InterPro" id="IPR000792">
    <property type="entry name" value="Tscrpt_reg_LuxR_C"/>
</dbReference>
<proteinExistence type="predicted"/>
<keyword evidence="6" id="KW-1185">Reference proteome</keyword>
<dbReference type="PANTHER" id="PTHR44688">
    <property type="entry name" value="DNA-BINDING TRANSCRIPTIONAL ACTIVATOR DEVR_DOSR"/>
    <property type="match status" value="1"/>
</dbReference>
<name>A0A515DCD5_9BURK</name>
<dbReference type="KEGG" id="rhf:EUB48_12810"/>
<protein>
    <recommendedName>
        <fullName evidence="4">HTH luxR-type domain-containing protein</fullName>
    </recommendedName>
</protein>
<dbReference type="Proteomes" id="UP000316798">
    <property type="component" value="Chromosome"/>
</dbReference>
<gene>
    <name evidence="5" type="ORF">EUB48_12810</name>
</gene>
<dbReference type="AlphaFoldDB" id="A0A515DCD5"/>
<keyword evidence="2" id="KW-0238">DNA-binding</keyword>
<dbReference type="InterPro" id="IPR036388">
    <property type="entry name" value="WH-like_DNA-bd_sf"/>
</dbReference>
<evidence type="ECO:0000313" key="5">
    <source>
        <dbReference type="EMBL" id="QDL38066.1"/>
    </source>
</evidence>
<dbReference type="Gene3D" id="1.10.10.10">
    <property type="entry name" value="Winged helix-like DNA-binding domain superfamily/Winged helix DNA-binding domain"/>
    <property type="match status" value="1"/>
</dbReference>
<keyword evidence="1" id="KW-0805">Transcription regulation</keyword>
<evidence type="ECO:0000256" key="3">
    <source>
        <dbReference type="ARBA" id="ARBA00023163"/>
    </source>
</evidence>
<dbReference type="SUPFAM" id="SSF46894">
    <property type="entry name" value="C-terminal effector domain of the bipartite response regulators"/>
    <property type="match status" value="1"/>
</dbReference>
<dbReference type="SMART" id="SM00421">
    <property type="entry name" value="HTH_LUXR"/>
    <property type="match status" value="1"/>
</dbReference>
<evidence type="ECO:0000256" key="2">
    <source>
        <dbReference type="ARBA" id="ARBA00023125"/>
    </source>
</evidence>
<dbReference type="CDD" id="cd06170">
    <property type="entry name" value="LuxR_C_like"/>
    <property type="match status" value="1"/>
</dbReference>
<feature type="domain" description="HTH luxR-type" evidence="4">
    <location>
        <begin position="192"/>
        <end position="257"/>
    </location>
</feature>
<dbReference type="PROSITE" id="PS50043">
    <property type="entry name" value="HTH_LUXR_2"/>
    <property type="match status" value="1"/>
</dbReference>
<evidence type="ECO:0000256" key="1">
    <source>
        <dbReference type="ARBA" id="ARBA00023015"/>
    </source>
</evidence>
<sequence>MYLNESKSRLLADVLQLLAGAQEVDDLRQELAKPIAQLVEADYLSSRDWDPVSGRYSICAGYNVCSSHIQSYDAYYQFHDPVTPKLRERRSPTRVSDVISQDELVHTEFFNDFLRRDGLYWGVNLYAYAGADCVGDLVIFRSQQRQNFDAQSLQILNLIQPAFTAALVRLQKKVALVTDILPKPDAGLPVRLLTQRGHLSPREAEVALRVSRGDSDKEIARDLGIEFSTVRYYLANAFRKLNVDGRNKLGCEVNRLLV</sequence>
<reference evidence="5 6" key="1">
    <citation type="submission" date="2019-01" db="EMBL/GenBank/DDBJ databases">
        <title>Genomic insights into a novel species Rhodoferax sp.</title>
        <authorList>
            <person name="Jin L."/>
        </authorList>
    </citation>
    <scope>NUCLEOTIDE SEQUENCE [LARGE SCALE GENOMIC DNA]</scope>
    <source>
        <strain evidence="5 6">CHu59-6-5</strain>
    </source>
</reference>
<accession>A0A515DCD5</accession>
<keyword evidence="3" id="KW-0804">Transcription</keyword>
<evidence type="ECO:0000313" key="6">
    <source>
        <dbReference type="Proteomes" id="UP000316798"/>
    </source>
</evidence>
<dbReference type="OrthoDB" id="8642092at2"/>
<dbReference type="RefSeq" id="WP_142819489.1">
    <property type="nucleotide sequence ID" value="NZ_CP035503.1"/>
</dbReference>
<evidence type="ECO:0000259" key="4">
    <source>
        <dbReference type="PROSITE" id="PS50043"/>
    </source>
</evidence>
<dbReference type="GO" id="GO:0003677">
    <property type="term" value="F:DNA binding"/>
    <property type="evidence" value="ECO:0007669"/>
    <property type="project" value="UniProtKB-KW"/>
</dbReference>
<dbReference type="PANTHER" id="PTHR44688:SF16">
    <property type="entry name" value="DNA-BINDING TRANSCRIPTIONAL ACTIVATOR DEVR_DOSR"/>
    <property type="match status" value="1"/>
</dbReference>